<gene>
    <name evidence="1" type="ORF">F5890DRAFT_1559571</name>
</gene>
<dbReference type="EMBL" id="MU802657">
    <property type="protein sequence ID" value="KAJ3978848.1"/>
    <property type="molecule type" value="Genomic_DNA"/>
</dbReference>
<reference evidence="1" key="1">
    <citation type="submission" date="2022-08" db="EMBL/GenBank/DDBJ databases">
        <authorList>
            <consortium name="DOE Joint Genome Institute"/>
            <person name="Min B."/>
            <person name="Riley R."/>
            <person name="Sierra-Patev S."/>
            <person name="Naranjo-Ortiz M."/>
            <person name="Looney B."/>
            <person name="Konkel Z."/>
            <person name="Slot J.C."/>
            <person name="Sakamoto Y."/>
            <person name="Steenwyk J.L."/>
            <person name="Rokas A."/>
            <person name="Carro J."/>
            <person name="Camarero S."/>
            <person name="Ferreira P."/>
            <person name="Molpeceres G."/>
            <person name="Ruiz-Duenas F.J."/>
            <person name="Serrano A."/>
            <person name="Henrissat B."/>
            <person name="Drula E."/>
            <person name="Hughes K.W."/>
            <person name="Mata J.L."/>
            <person name="Ishikawa N.K."/>
            <person name="Vargas-Isla R."/>
            <person name="Ushijima S."/>
            <person name="Smith C.A."/>
            <person name="Ahrendt S."/>
            <person name="Andreopoulos W."/>
            <person name="He G."/>
            <person name="Labutti K."/>
            <person name="Lipzen A."/>
            <person name="Ng V."/>
            <person name="Sandor L."/>
            <person name="Barry K."/>
            <person name="Martinez A.T."/>
            <person name="Xiao Y."/>
            <person name="Gibbons J.G."/>
            <person name="Terashima K."/>
            <person name="Hibbett D.S."/>
            <person name="Grigoriev I.V."/>
        </authorList>
    </citation>
    <scope>NUCLEOTIDE SEQUENCE</scope>
    <source>
        <strain evidence="1">TFB7829</strain>
    </source>
</reference>
<organism evidence="1 2">
    <name type="scientific">Lentinula detonsa</name>
    <dbReference type="NCBI Taxonomy" id="2804962"/>
    <lineage>
        <taxon>Eukaryota</taxon>
        <taxon>Fungi</taxon>
        <taxon>Dikarya</taxon>
        <taxon>Basidiomycota</taxon>
        <taxon>Agaricomycotina</taxon>
        <taxon>Agaricomycetes</taxon>
        <taxon>Agaricomycetidae</taxon>
        <taxon>Agaricales</taxon>
        <taxon>Marasmiineae</taxon>
        <taxon>Omphalotaceae</taxon>
        <taxon>Lentinula</taxon>
    </lineage>
</organism>
<comment type="caution">
    <text evidence="1">The sequence shown here is derived from an EMBL/GenBank/DDBJ whole genome shotgun (WGS) entry which is preliminary data.</text>
</comment>
<evidence type="ECO:0000313" key="1">
    <source>
        <dbReference type="EMBL" id="KAJ3978848.1"/>
    </source>
</evidence>
<protein>
    <submittedName>
        <fullName evidence="1">Uncharacterized protein</fullName>
    </submittedName>
</protein>
<name>A0AA38PP90_9AGAR</name>
<dbReference type="Proteomes" id="UP001163850">
    <property type="component" value="Unassembled WGS sequence"/>
</dbReference>
<evidence type="ECO:0000313" key="2">
    <source>
        <dbReference type="Proteomes" id="UP001163850"/>
    </source>
</evidence>
<proteinExistence type="predicted"/>
<sequence>MSSHSNALPNLISFPEDRQLIGLSNWAVFRDHLRSVARATGLTGYLLGTIAAPSPVVLTSTDPTTIPPPVPASTLINARTPSLEEWELRDGRLAGIIYQNVKDPRSIALTELMTAHEMWIRLTNEFETSSAAAQA</sequence>
<feature type="non-terminal residue" evidence="1">
    <location>
        <position position="135"/>
    </location>
</feature>
<accession>A0AA38PP90</accession>
<dbReference type="AlphaFoldDB" id="A0AA38PP90"/>